<dbReference type="EMBL" id="CAJVPY010002302">
    <property type="protein sequence ID" value="CAG8555908.1"/>
    <property type="molecule type" value="Genomic_DNA"/>
</dbReference>
<proteinExistence type="predicted"/>
<sequence length="92" mass="10861">ETPTMSQNPINEELLLERSFVNFEIYLPKWNCHYISEILNYKEKIPMRFQHFRSSTEDDPSKVNKFIFTFAVKVVVIQEEIQGSLFCNGLIS</sequence>
<evidence type="ECO:0000313" key="2">
    <source>
        <dbReference type="Proteomes" id="UP000789405"/>
    </source>
</evidence>
<dbReference type="Proteomes" id="UP000789405">
    <property type="component" value="Unassembled WGS sequence"/>
</dbReference>
<dbReference type="AlphaFoldDB" id="A0A9N9B9U7"/>
<accession>A0A9N9B9U7</accession>
<organism evidence="1 2">
    <name type="scientific">Dentiscutata erythropus</name>
    <dbReference type="NCBI Taxonomy" id="1348616"/>
    <lineage>
        <taxon>Eukaryota</taxon>
        <taxon>Fungi</taxon>
        <taxon>Fungi incertae sedis</taxon>
        <taxon>Mucoromycota</taxon>
        <taxon>Glomeromycotina</taxon>
        <taxon>Glomeromycetes</taxon>
        <taxon>Diversisporales</taxon>
        <taxon>Gigasporaceae</taxon>
        <taxon>Dentiscutata</taxon>
    </lineage>
</organism>
<keyword evidence="2" id="KW-1185">Reference proteome</keyword>
<evidence type="ECO:0000313" key="1">
    <source>
        <dbReference type="EMBL" id="CAG8555908.1"/>
    </source>
</evidence>
<protein>
    <submittedName>
        <fullName evidence="1">10549_t:CDS:1</fullName>
    </submittedName>
</protein>
<gene>
    <name evidence="1" type="ORF">DERYTH_LOCUS5498</name>
</gene>
<name>A0A9N9B9U7_9GLOM</name>
<comment type="caution">
    <text evidence="1">The sequence shown here is derived from an EMBL/GenBank/DDBJ whole genome shotgun (WGS) entry which is preliminary data.</text>
</comment>
<feature type="non-terminal residue" evidence="1">
    <location>
        <position position="92"/>
    </location>
</feature>
<reference evidence="1" key="1">
    <citation type="submission" date="2021-06" db="EMBL/GenBank/DDBJ databases">
        <authorList>
            <person name="Kallberg Y."/>
            <person name="Tangrot J."/>
            <person name="Rosling A."/>
        </authorList>
    </citation>
    <scope>NUCLEOTIDE SEQUENCE</scope>
    <source>
        <strain evidence="1">MA453B</strain>
    </source>
</reference>